<evidence type="ECO:0000313" key="4">
    <source>
        <dbReference type="EMBL" id="CAD9873187.1"/>
    </source>
</evidence>
<evidence type="ECO:0000256" key="1">
    <source>
        <dbReference type="ARBA" id="ARBA00004906"/>
    </source>
</evidence>
<dbReference type="InterPro" id="IPR038252">
    <property type="entry name" value="UBA_E1_C_sf"/>
</dbReference>
<dbReference type="FunFam" id="3.10.290.60:FF:000001">
    <property type="entry name" value="Ubiquitin-activating enzyme E1 2"/>
    <property type="match status" value="1"/>
</dbReference>
<dbReference type="InterPro" id="IPR042063">
    <property type="entry name" value="Ubi_acti_E1_SCCH"/>
</dbReference>
<comment type="similarity">
    <text evidence="2">Belongs to the ubiquitin-activating E1 family.</text>
</comment>
<proteinExistence type="inferred from homology"/>
<reference evidence="4" key="1">
    <citation type="submission" date="2021-01" db="EMBL/GenBank/DDBJ databases">
        <authorList>
            <person name="Corre E."/>
            <person name="Pelletier E."/>
            <person name="Niang G."/>
            <person name="Scheremetjew M."/>
            <person name="Finn R."/>
            <person name="Kale V."/>
            <person name="Holt S."/>
            <person name="Cochrane G."/>
            <person name="Meng A."/>
            <person name="Brown T."/>
            <person name="Cohen L."/>
        </authorList>
    </citation>
    <scope>NUCLEOTIDE SEQUENCE</scope>
    <source>
        <strain evidence="4">CCMP1661</strain>
    </source>
</reference>
<gene>
    <name evidence="4" type="ORF">FJAP1339_LOCUS11109</name>
</gene>
<accession>A0A7S2V873</accession>
<sequence>MALVMAASNLRARNYSIPEADLHRSRLIAGKILPAIATTTALVTGLVCLELLKLMRASGPGAPATPLAAYKNGFVNLALPLFTFSEPYPPATTKAMVKGKEWNWSAWDRIDMDIGNVTLKEFIAHFEEKFSLEVTMLSHGVSILFSFFASKKKVQQRMPMKMTEVVTAVTGKEVDTSTQKYMIFEVICSDLETGEEVEVPYVRFKL</sequence>
<organism evidence="4">
    <name type="scientific">Fibrocapsa japonica</name>
    <dbReference type="NCBI Taxonomy" id="94617"/>
    <lineage>
        <taxon>Eukaryota</taxon>
        <taxon>Sar</taxon>
        <taxon>Stramenopiles</taxon>
        <taxon>Ochrophyta</taxon>
        <taxon>Raphidophyceae</taxon>
        <taxon>Chattonellales</taxon>
        <taxon>Chattonellaceae</taxon>
        <taxon>Fibrocapsa</taxon>
    </lineage>
</organism>
<dbReference type="Pfam" id="PF10585">
    <property type="entry name" value="UBA_E1_SCCH"/>
    <property type="match status" value="1"/>
</dbReference>
<comment type="pathway">
    <text evidence="1">Protein modification; protein ubiquitination.</text>
</comment>
<dbReference type="Gene3D" id="3.40.50.720">
    <property type="entry name" value="NAD(P)-binding Rossmann-like Domain"/>
    <property type="match status" value="1"/>
</dbReference>
<dbReference type="Gene3D" id="1.10.10.2660">
    <property type="entry name" value="Ubiquitin-activating enzyme E1, SCCH domain"/>
    <property type="match status" value="1"/>
</dbReference>
<dbReference type="UniPathway" id="UPA00143"/>
<feature type="domain" description="Ubiquitin-activating enzyme E1 C-terminal" evidence="3">
    <location>
        <begin position="70"/>
        <end position="202"/>
    </location>
</feature>
<protein>
    <recommendedName>
        <fullName evidence="3">Ubiquitin-activating enzyme E1 C-terminal domain-containing protein</fullName>
    </recommendedName>
</protein>
<evidence type="ECO:0000256" key="2">
    <source>
        <dbReference type="ARBA" id="ARBA00005673"/>
    </source>
</evidence>
<dbReference type="EMBL" id="HBHR01021775">
    <property type="protein sequence ID" value="CAD9873187.1"/>
    <property type="molecule type" value="Transcribed_RNA"/>
</dbReference>
<dbReference type="SUPFAM" id="SSF69572">
    <property type="entry name" value="Activating enzymes of the ubiquitin-like proteins"/>
    <property type="match status" value="1"/>
</dbReference>
<dbReference type="GO" id="GO:0016567">
    <property type="term" value="P:protein ubiquitination"/>
    <property type="evidence" value="ECO:0007669"/>
    <property type="project" value="UniProtKB-UniPathway"/>
</dbReference>
<name>A0A7S2V873_9STRA</name>
<dbReference type="InterPro" id="IPR018965">
    <property type="entry name" value="Ub-activating_enz_E1_C"/>
</dbReference>
<dbReference type="AlphaFoldDB" id="A0A7S2V873"/>
<dbReference type="Gene3D" id="3.10.290.60">
    <property type="entry name" value="Ubiquitin-activating enzyme E1, UFD domain"/>
    <property type="match status" value="1"/>
</dbReference>
<dbReference type="GO" id="GO:0008641">
    <property type="term" value="F:ubiquitin-like modifier activating enzyme activity"/>
    <property type="evidence" value="ECO:0007669"/>
    <property type="project" value="InterPro"/>
</dbReference>
<evidence type="ECO:0000259" key="3">
    <source>
        <dbReference type="SMART" id="SM00985"/>
    </source>
</evidence>
<dbReference type="SMART" id="SM00985">
    <property type="entry name" value="UBA_e1_C"/>
    <property type="match status" value="1"/>
</dbReference>
<dbReference type="InterPro" id="IPR019572">
    <property type="entry name" value="UBA_E1_SCCH"/>
</dbReference>
<dbReference type="InterPro" id="IPR035985">
    <property type="entry name" value="Ubiquitin-activating_enz"/>
</dbReference>
<dbReference type="Pfam" id="PF09358">
    <property type="entry name" value="E1_UFD"/>
    <property type="match status" value="1"/>
</dbReference>